<dbReference type="RefSeq" id="XP_014148742.1">
    <property type="nucleotide sequence ID" value="XM_014293267.1"/>
</dbReference>
<evidence type="ECO:0000256" key="1">
    <source>
        <dbReference type="ARBA" id="ARBA00011079"/>
    </source>
</evidence>
<dbReference type="Proteomes" id="UP000054560">
    <property type="component" value="Unassembled WGS sequence"/>
</dbReference>
<proteinExistence type="inferred from homology"/>
<dbReference type="PANTHER" id="PTHR11010:SF38">
    <property type="entry name" value="LYSOSOMAL PRO-X CARBOXYPEPTIDASE"/>
    <property type="match status" value="1"/>
</dbReference>
<keyword evidence="6" id="KW-0472">Membrane</keyword>
<dbReference type="Pfam" id="PF05577">
    <property type="entry name" value="Peptidase_S28"/>
    <property type="match status" value="1"/>
</dbReference>
<evidence type="ECO:0000256" key="6">
    <source>
        <dbReference type="SAM" id="Phobius"/>
    </source>
</evidence>
<keyword evidence="6" id="KW-1133">Transmembrane helix</keyword>
<dbReference type="GO" id="GO:0006508">
    <property type="term" value="P:proteolysis"/>
    <property type="evidence" value="ECO:0007669"/>
    <property type="project" value="UniProtKB-KW"/>
</dbReference>
<evidence type="ECO:0000256" key="3">
    <source>
        <dbReference type="ARBA" id="ARBA00022729"/>
    </source>
</evidence>
<protein>
    <submittedName>
        <fullName evidence="7">Uncharacterized protein</fullName>
    </submittedName>
</protein>
<evidence type="ECO:0000256" key="2">
    <source>
        <dbReference type="ARBA" id="ARBA00022670"/>
    </source>
</evidence>
<evidence type="ECO:0000313" key="8">
    <source>
        <dbReference type="Proteomes" id="UP000054560"/>
    </source>
</evidence>
<dbReference type="EMBL" id="KQ244042">
    <property type="protein sequence ID" value="KNC74840.1"/>
    <property type="molecule type" value="Genomic_DNA"/>
</dbReference>
<dbReference type="Gene3D" id="3.40.50.1820">
    <property type="entry name" value="alpha/beta hydrolase"/>
    <property type="match status" value="1"/>
</dbReference>
<keyword evidence="3" id="KW-0732">Signal</keyword>
<evidence type="ECO:0000256" key="5">
    <source>
        <dbReference type="ARBA" id="ARBA00023180"/>
    </source>
</evidence>
<dbReference type="InterPro" id="IPR008758">
    <property type="entry name" value="Peptidase_S28"/>
</dbReference>
<name>A0A0L0FDK7_9EUKA</name>
<keyword evidence="2" id="KW-0645">Protease</keyword>
<feature type="transmembrane region" description="Helical" evidence="6">
    <location>
        <begin position="39"/>
        <end position="61"/>
    </location>
</feature>
<dbReference type="PANTHER" id="PTHR11010">
    <property type="entry name" value="PROTEASE S28 PRO-X CARBOXYPEPTIDASE-RELATED"/>
    <property type="match status" value="1"/>
</dbReference>
<evidence type="ECO:0000256" key="4">
    <source>
        <dbReference type="ARBA" id="ARBA00022801"/>
    </source>
</evidence>
<accession>A0A0L0FDK7</accession>
<dbReference type="GO" id="GO:0070008">
    <property type="term" value="F:serine-type exopeptidase activity"/>
    <property type="evidence" value="ECO:0007669"/>
    <property type="project" value="InterPro"/>
</dbReference>
<dbReference type="eggNOG" id="KOG2182">
    <property type="taxonomic scope" value="Eukaryota"/>
</dbReference>
<keyword evidence="4" id="KW-0378">Hydrolase</keyword>
<dbReference type="GeneID" id="25913125"/>
<dbReference type="AlphaFoldDB" id="A0A0L0FDK7"/>
<keyword evidence="8" id="KW-1185">Reference proteome</keyword>
<dbReference type="OrthoDB" id="1735038at2759"/>
<dbReference type="GO" id="GO:0008239">
    <property type="term" value="F:dipeptidyl-peptidase activity"/>
    <property type="evidence" value="ECO:0007669"/>
    <property type="project" value="TreeGrafter"/>
</dbReference>
<evidence type="ECO:0000313" key="7">
    <source>
        <dbReference type="EMBL" id="KNC74840.1"/>
    </source>
</evidence>
<reference evidence="7 8" key="1">
    <citation type="submission" date="2011-02" db="EMBL/GenBank/DDBJ databases">
        <title>The Genome Sequence of Sphaeroforma arctica JP610.</title>
        <authorList>
            <consortium name="The Broad Institute Genome Sequencing Platform"/>
            <person name="Russ C."/>
            <person name="Cuomo C."/>
            <person name="Young S.K."/>
            <person name="Zeng Q."/>
            <person name="Gargeya S."/>
            <person name="Alvarado L."/>
            <person name="Berlin A."/>
            <person name="Chapman S.B."/>
            <person name="Chen Z."/>
            <person name="Freedman E."/>
            <person name="Gellesch M."/>
            <person name="Goldberg J."/>
            <person name="Griggs A."/>
            <person name="Gujja S."/>
            <person name="Heilman E."/>
            <person name="Heiman D."/>
            <person name="Howarth C."/>
            <person name="Mehta T."/>
            <person name="Neiman D."/>
            <person name="Pearson M."/>
            <person name="Roberts A."/>
            <person name="Saif S."/>
            <person name="Shea T."/>
            <person name="Shenoy N."/>
            <person name="Sisk P."/>
            <person name="Stolte C."/>
            <person name="Sykes S."/>
            <person name="White J."/>
            <person name="Yandava C."/>
            <person name="Burger G."/>
            <person name="Gray M.W."/>
            <person name="Holland P.W.H."/>
            <person name="King N."/>
            <person name="Lang F.B.F."/>
            <person name="Roger A.J."/>
            <person name="Ruiz-Trillo I."/>
            <person name="Haas B."/>
            <person name="Nusbaum C."/>
            <person name="Birren B."/>
        </authorList>
    </citation>
    <scope>NUCLEOTIDE SEQUENCE [LARGE SCALE GENOMIC DNA]</scope>
    <source>
        <strain evidence="7 8">JP610</strain>
    </source>
</reference>
<comment type="similarity">
    <text evidence="1">Belongs to the peptidase S28 family.</text>
</comment>
<dbReference type="InterPro" id="IPR029058">
    <property type="entry name" value="AB_hydrolase_fold"/>
</dbReference>
<keyword evidence="5" id="KW-0325">Glycoprotein</keyword>
<organism evidence="7 8">
    <name type="scientific">Sphaeroforma arctica JP610</name>
    <dbReference type="NCBI Taxonomy" id="667725"/>
    <lineage>
        <taxon>Eukaryota</taxon>
        <taxon>Ichthyosporea</taxon>
        <taxon>Ichthyophonida</taxon>
        <taxon>Sphaeroforma</taxon>
    </lineage>
</organism>
<keyword evidence="6" id="KW-0812">Transmembrane</keyword>
<gene>
    <name evidence="7" type="ORF">SARC_12621</name>
</gene>
<sequence length="238" mass="26529">MTMSTYKSYSSVPVQPANGDRVPVILYASFPPPRKEFNVWKFAFLVVLATFVSYTLLNCIAEDEDQYLREQEEALSQGGAFGRGRSSLLSYRGGVFDVIFGTNGENGANGVEDDSVDVSEHWFTEQVDDHFAADVARKHWEQKYYVNNGSIEGKQIKHAFLYICGEGPCTPSSIGNQLFMHDLATQQNALIVSLEHRFYGESYPTKDMSLESLRLLSSQQVCGLVGWVHVLDMSVAAS</sequence>